<dbReference type="Proteomes" id="UP000030676">
    <property type="component" value="Unassembled WGS sequence"/>
</dbReference>
<evidence type="ECO:0000313" key="1">
    <source>
        <dbReference type="EMBL" id="EXL65077.1"/>
    </source>
</evidence>
<proteinExistence type="predicted"/>
<organism evidence="1">
    <name type="scientific">Fusarium oxysporum f. sp. conglutinans race 2 54008</name>
    <dbReference type="NCBI Taxonomy" id="1089457"/>
    <lineage>
        <taxon>Eukaryota</taxon>
        <taxon>Fungi</taxon>
        <taxon>Dikarya</taxon>
        <taxon>Ascomycota</taxon>
        <taxon>Pezizomycotina</taxon>
        <taxon>Sordariomycetes</taxon>
        <taxon>Hypocreomycetidae</taxon>
        <taxon>Hypocreales</taxon>
        <taxon>Nectriaceae</taxon>
        <taxon>Fusarium</taxon>
        <taxon>Fusarium oxysporum species complex</taxon>
    </lineage>
</organism>
<name>X0GN53_FUSOX</name>
<dbReference type="EMBL" id="KK033761">
    <property type="protein sequence ID" value="EXL65077.1"/>
    <property type="molecule type" value="Genomic_DNA"/>
</dbReference>
<dbReference type="HOGENOM" id="CLU_1992772_0_0_1"/>
<accession>X0GN53</accession>
<gene>
    <name evidence="1" type="ORF">FOPG_18685</name>
</gene>
<reference evidence="1" key="2">
    <citation type="submission" date="2014-03" db="EMBL/GenBank/DDBJ databases">
        <title>The Genome Annotation of Fusarium oxysporum PHW808.</title>
        <authorList>
            <consortium name="The Broad Institute Genomics Platform"/>
            <person name="Ma L.-J."/>
            <person name="Corby-Kistler H."/>
            <person name="Broz K."/>
            <person name="Gale L.R."/>
            <person name="Jonkers W."/>
            <person name="O'Donnell K."/>
            <person name="Ploetz R."/>
            <person name="Steinberg C."/>
            <person name="Schwartz D.C."/>
            <person name="VanEtten H."/>
            <person name="Zhou S."/>
            <person name="Young S.K."/>
            <person name="Zeng Q."/>
            <person name="Gargeya S."/>
            <person name="Fitzgerald M."/>
            <person name="Abouelleil A."/>
            <person name="Alvarado L."/>
            <person name="Chapman S.B."/>
            <person name="Gainer-Dewar J."/>
            <person name="Goldberg J."/>
            <person name="Griggs A."/>
            <person name="Gujja S."/>
            <person name="Hansen M."/>
            <person name="Howarth C."/>
            <person name="Imamovic A."/>
            <person name="Ireland A."/>
            <person name="Larimer J."/>
            <person name="McCowan C."/>
            <person name="Murphy C."/>
            <person name="Pearson M."/>
            <person name="Poon T.W."/>
            <person name="Priest M."/>
            <person name="Roberts A."/>
            <person name="Saif S."/>
            <person name="Shea T."/>
            <person name="Sykes S."/>
            <person name="Wortman J."/>
            <person name="Nusbaum C."/>
            <person name="Birren B."/>
        </authorList>
    </citation>
    <scope>NUCLEOTIDE SEQUENCE</scope>
    <source>
        <strain evidence="1">54008</strain>
    </source>
</reference>
<sequence>MSSTSNFNGRFLTRPSLLIQRPKIFARGRDLLESGTCSEGQLRPSSLSKARGSRLLSRQLRRSPLLFMPRWIRQNKWTASRWTFKMSSGLLRFTENRLVLAVLPSFHKVHKRWNHQPTLRYGLKT</sequence>
<protein>
    <submittedName>
        <fullName evidence="1">Uncharacterized protein</fullName>
    </submittedName>
</protein>
<dbReference type="AlphaFoldDB" id="X0GN53"/>
<reference evidence="1" key="1">
    <citation type="submission" date="2011-11" db="EMBL/GenBank/DDBJ databases">
        <title>The Genome Sequence of Fusarium oxysporum PHW808.</title>
        <authorList>
            <consortium name="The Broad Institute Genome Sequencing Platform"/>
            <person name="Ma L.-J."/>
            <person name="Gale L.R."/>
            <person name="Schwartz D.C."/>
            <person name="Zhou S."/>
            <person name="Corby-Kistler H."/>
            <person name="Young S.K."/>
            <person name="Zeng Q."/>
            <person name="Gargeya S."/>
            <person name="Fitzgerald M."/>
            <person name="Haas B."/>
            <person name="Abouelleil A."/>
            <person name="Alvarado L."/>
            <person name="Arachchi H.M."/>
            <person name="Berlin A."/>
            <person name="Brown A."/>
            <person name="Chapman S.B."/>
            <person name="Chen Z."/>
            <person name="Dunbar C."/>
            <person name="Freedman E."/>
            <person name="Gearin G."/>
            <person name="Goldberg J."/>
            <person name="Griggs A."/>
            <person name="Gujja S."/>
            <person name="Heiman D."/>
            <person name="Howarth C."/>
            <person name="Larson L."/>
            <person name="Lui A."/>
            <person name="MacDonald P.J.P."/>
            <person name="Montmayeur A."/>
            <person name="Murphy C."/>
            <person name="Neiman D."/>
            <person name="Pearson M."/>
            <person name="Priest M."/>
            <person name="Roberts A."/>
            <person name="Saif S."/>
            <person name="Shea T."/>
            <person name="Shenoy N."/>
            <person name="Sisk P."/>
            <person name="Stolte C."/>
            <person name="Sykes S."/>
            <person name="Wortman J."/>
            <person name="Nusbaum C."/>
            <person name="Birren B."/>
        </authorList>
    </citation>
    <scope>NUCLEOTIDE SEQUENCE [LARGE SCALE GENOMIC DNA]</scope>
    <source>
        <strain evidence="1">54008</strain>
    </source>
</reference>